<proteinExistence type="predicted"/>
<organism evidence="3 4">
    <name type="scientific">Staphylococcus equorum</name>
    <dbReference type="NCBI Taxonomy" id="246432"/>
    <lineage>
        <taxon>Bacteria</taxon>
        <taxon>Bacillati</taxon>
        <taxon>Bacillota</taxon>
        <taxon>Bacilli</taxon>
        <taxon>Bacillales</taxon>
        <taxon>Staphylococcaceae</taxon>
        <taxon>Staphylococcus</taxon>
    </lineage>
</organism>
<evidence type="ECO:0000313" key="3">
    <source>
        <dbReference type="EMBL" id="MDG0847045.1"/>
    </source>
</evidence>
<evidence type="ECO:0000256" key="2">
    <source>
        <dbReference type="SAM" id="Phobius"/>
    </source>
</evidence>
<dbReference type="AlphaFoldDB" id="A0A9X4QZQ3"/>
<feature type="transmembrane region" description="Helical" evidence="2">
    <location>
        <begin position="21"/>
        <end position="41"/>
    </location>
</feature>
<evidence type="ECO:0000256" key="1">
    <source>
        <dbReference type="SAM" id="Coils"/>
    </source>
</evidence>
<keyword evidence="1" id="KW-0175">Coiled coil</keyword>
<dbReference type="Proteomes" id="UP001152422">
    <property type="component" value="Unassembled WGS sequence"/>
</dbReference>
<evidence type="ECO:0000313" key="4">
    <source>
        <dbReference type="Proteomes" id="UP001152422"/>
    </source>
</evidence>
<keyword evidence="4" id="KW-1185">Reference proteome</keyword>
<reference evidence="3" key="1">
    <citation type="submission" date="2022-05" db="EMBL/GenBank/DDBJ databases">
        <title>Comparative genomics of Staphylococcus equorum isolates.</title>
        <authorList>
            <person name="Luelf R.H."/>
        </authorList>
    </citation>
    <scope>NUCLEOTIDE SEQUENCE</scope>
    <source>
        <strain evidence="3">TMW 2.2497</strain>
    </source>
</reference>
<protein>
    <submittedName>
        <fullName evidence="3">Uncharacterized protein</fullName>
    </submittedName>
</protein>
<sequence length="195" mass="22391">MPNNQTNNDVYEEAKQLRRNVVTAILVVAVIIAAVFAYNQYNKAKDNQERLDNRMAEIKKIDAENKKVEKANIKLQKEVGTYDTLQATKDFYNHFFNWSSWSQYRDNMKQLQLTYPNIDDDKVVDISGDTIGASVSPTSSYERETFVGEDKGQTGEFVTQSKVYDDGSKSSATWYIVSDYKDGKLDIESMKAYRE</sequence>
<dbReference type="RefSeq" id="WP_107518139.1">
    <property type="nucleotide sequence ID" value="NZ_JAMBPY010000008.1"/>
</dbReference>
<name>A0A9X4QZQ3_9STAP</name>
<feature type="coiled-coil region" evidence="1">
    <location>
        <begin position="41"/>
        <end position="78"/>
    </location>
</feature>
<accession>A0A9X4QZQ3</accession>
<keyword evidence="2" id="KW-0472">Membrane</keyword>
<dbReference type="EMBL" id="JAMBQA010000008">
    <property type="protein sequence ID" value="MDG0847045.1"/>
    <property type="molecule type" value="Genomic_DNA"/>
</dbReference>
<comment type="caution">
    <text evidence="3">The sequence shown here is derived from an EMBL/GenBank/DDBJ whole genome shotgun (WGS) entry which is preliminary data.</text>
</comment>
<gene>
    <name evidence="3" type="ORF">M4L89_12480</name>
</gene>
<keyword evidence="2" id="KW-0812">Transmembrane</keyword>
<keyword evidence="2" id="KW-1133">Transmembrane helix</keyword>